<feature type="transmembrane region" description="Helical" evidence="1">
    <location>
        <begin position="225"/>
        <end position="242"/>
    </location>
</feature>
<keyword evidence="1" id="KW-1133">Transmembrane helix</keyword>
<feature type="transmembrane region" description="Helical" evidence="1">
    <location>
        <begin position="169"/>
        <end position="186"/>
    </location>
</feature>
<dbReference type="Pfam" id="PF05857">
    <property type="entry name" value="TraX"/>
    <property type="match status" value="1"/>
</dbReference>
<dbReference type="InterPro" id="IPR008875">
    <property type="entry name" value="TraX"/>
</dbReference>
<keyword evidence="1" id="KW-0812">Transmembrane</keyword>
<gene>
    <name evidence="2" type="ORF">JMUB5056_0081</name>
</gene>
<keyword evidence="1" id="KW-0472">Membrane</keyword>
<protein>
    <recommendedName>
        <fullName evidence="4">TraX family protein</fullName>
    </recommendedName>
</protein>
<name>A0A510L3G8_9FUSO</name>
<dbReference type="Proteomes" id="UP000321561">
    <property type="component" value="Chromosome"/>
</dbReference>
<feature type="transmembrane region" description="Helical" evidence="1">
    <location>
        <begin position="144"/>
        <end position="163"/>
    </location>
</feature>
<dbReference type="RefSeq" id="WP_147004723.1">
    <property type="nucleotide sequence ID" value="NZ_AP019846.1"/>
</dbReference>
<dbReference type="AlphaFoldDB" id="A0A510L3G8"/>
<evidence type="ECO:0000313" key="2">
    <source>
        <dbReference type="EMBL" id="BBM58514.1"/>
    </source>
</evidence>
<evidence type="ECO:0000313" key="3">
    <source>
        <dbReference type="Proteomes" id="UP000321561"/>
    </source>
</evidence>
<dbReference type="OrthoDB" id="9781069at2"/>
<accession>A0A510L3G8</accession>
<feature type="transmembrane region" description="Helical" evidence="1">
    <location>
        <begin position="55"/>
        <end position="72"/>
    </location>
</feature>
<evidence type="ECO:0008006" key="4">
    <source>
        <dbReference type="Google" id="ProtNLM"/>
    </source>
</evidence>
<sequence length="246" mass="28254">MSIFYGNNRFSKIRVFSGAQLKYIAFLSMLIDHVNKALMYPLLTENGFLRYVSDVFDILGRVAFPLFMFFLVEGFFKTGNRFKYLLNLIVFGIISEIPFDLFQSAVLFQPNSNNVMFTLALALVMIWVIDELKVPKSYIIPPVLWFPVSIIIVITTCLLSMIWGLDYEYHGILIAYFFYIFGNNPILSIIGGYLSIVKTPWALLGFGLTLAYNGERGKQNKILNYLFYPVHLLILGLLRLCFKIGI</sequence>
<feature type="transmembrane region" description="Helical" evidence="1">
    <location>
        <begin position="84"/>
        <end position="108"/>
    </location>
</feature>
<dbReference type="KEGG" id="lhg:JMUB5056_0081"/>
<feature type="transmembrane region" description="Helical" evidence="1">
    <location>
        <begin position="21"/>
        <end position="43"/>
    </location>
</feature>
<reference evidence="2 3" key="1">
    <citation type="submission" date="2019-07" db="EMBL/GenBank/DDBJ databases">
        <title>Complete Genome Sequence of Leptotrichia hongkongensis Strain JMUB5056.</title>
        <authorList>
            <person name="Watanabe S."/>
            <person name="Cui L."/>
        </authorList>
    </citation>
    <scope>NUCLEOTIDE SEQUENCE [LARGE SCALE GENOMIC DNA]</scope>
    <source>
        <strain evidence="2 3">JMUB5056</strain>
    </source>
</reference>
<proteinExistence type="predicted"/>
<dbReference type="EMBL" id="AP019846">
    <property type="protein sequence ID" value="BBM58514.1"/>
    <property type="molecule type" value="Genomic_DNA"/>
</dbReference>
<evidence type="ECO:0000256" key="1">
    <source>
        <dbReference type="SAM" id="Phobius"/>
    </source>
</evidence>
<organism evidence="2 3">
    <name type="scientific">Leptotrichia hongkongensis</name>
    <dbReference type="NCBI Taxonomy" id="554406"/>
    <lineage>
        <taxon>Bacteria</taxon>
        <taxon>Fusobacteriati</taxon>
        <taxon>Fusobacteriota</taxon>
        <taxon>Fusobacteriia</taxon>
        <taxon>Fusobacteriales</taxon>
        <taxon>Leptotrichiaceae</taxon>
        <taxon>Leptotrichia</taxon>
    </lineage>
</organism>